<keyword evidence="3" id="KW-1185">Reference proteome</keyword>
<evidence type="ECO:0000256" key="1">
    <source>
        <dbReference type="SAM" id="SignalP"/>
    </source>
</evidence>
<feature type="chain" id="PRO_5047126034" evidence="1">
    <location>
        <begin position="20"/>
        <end position="109"/>
    </location>
</feature>
<gene>
    <name evidence="2" type="ORF">EU509_00500</name>
</gene>
<dbReference type="EMBL" id="SEUJ01000038">
    <property type="protein sequence ID" value="KAA1166163.1"/>
    <property type="molecule type" value="Genomic_DNA"/>
</dbReference>
<dbReference type="Proteomes" id="UP000322915">
    <property type="component" value="Unassembled WGS sequence"/>
</dbReference>
<comment type="caution">
    <text evidence="2">The sequence shown here is derived from an EMBL/GenBank/DDBJ whole genome shotgun (WGS) entry which is preliminary data.</text>
</comment>
<proteinExistence type="predicted"/>
<reference evidence="2 3" key="1">
    <citation type="submission" date="2019-01" db="EMBL/GenBank/DDBJ databases">
        <title>Genome sequences of marine Pseudoalteromonas species.</title>
        <authorList>
            <person name="Boraston A.B."/>
            <person name="Hehemann J.-H."/>
            <person name="Vickers C.J."/>
            <person name="Salama-Alber O."/>
            <person name="Abe K."/>
            <person name="Hettle A.J."/>
        </authorList>
    </citation>
    <scope>NUCLEOTIDE SEQUENCE [LARGE SCALE GENOMIC DNA]</scope>
    <source>
        <strain evidence="2 3">PS47</strain>
    </source>
</reference>
<accession>A0ABQ6RNB4</accession>
<keyword evidence="1" id="KW-0732">Signal</keyword>
<evidence type="ECO:0000313" key="3">
    <source>
        <dbReference type="Proteomes" id="UP000322915"/>
    </source>
</evidence>
<organism evidence="2 3">
    <name type="scientific">Pseudoalteromonas fuliginea</name>
    <dbReference type="NCBI Taxonomy" id="1872678"/>
    <lineage>
        <taxon>Bacteria</taxon>
        <taxon>Pseudomonadati</taxon>
        <taxon>Pseudomonadota</taxon>
        <taxon>Gammaproteobacteria</taxon>
        <taxon>Alteromonadales</taxon>
        <taxon>Pseudoalteromonadaceae</taxon>
        <taxon>Pseudoalteromonas</taxon>
    </lineage>
</organism>
<protein>
    <submittedName>
        <fullName evidence="2">Uncharacterized protein</fullName>
    </submittedName>
</protein>
<feature type="signal peptide" evidence="1">
    <location>
        <begin position="1"/>
        <end position="19"/>
    </location>
</feature>
<name>A0ABQ6RNB4_9GAMM</name>
<dbReference type="RefSeq" id="WP_149604858.1">
    <property type="nucleotide sequence ID" value="NZ_SEUJ01000038.1"/>
</dbReference>
<evidence type="ECO:0000313" key="2">
    <source>
        <dbReference type="EMBL" id="KAA1166163.1"/>
    </source>
</evidence>
<sequence length="109" mass="12571">MKLKIIIILLILCSFKTIAAYNNNIRGEIESVYVYADHDAIYFRFKNHPTIHESCKPTYFVISSNIPENRRNQLLSRLLLAKASKENINIGYDSKGDCAHSYIRVHRVG</sequence>